<dbReference type="AlphaFoldDB" id="V5IAK8"/>
<feature type="non-terminal residue" evidence="1">
    <location>
        <position position="1"/>
    </location>
</feature>
<dbReference type="EMBL" id="GALX01001010">
    <property type="protein sequence ID" value="JAB67456.1"/>
    <property type="molecule type" value="Transcribed_RNA"/>
</dbReference>
<feature type="non-terminal residue" evidence="1">
    <location>
        <position position="127"/>
    </location>
</feature>
<reference evidence="1" key="1">
    <citation type="submission" date="2013-07" db="EMBL/GenBank/DDBJ databases">
        <title>Midgut Transcriptome Profiling of Anoplphora glabripennis, a Lignocellulose Degrading, Wood-Boring Cerambycid.</title>
        <authorList>
            <person name="Scully E.D."/>
            <person name="Hoover K."/>
            <person name="Carlson J.E."/>
            <person name="Tien M."/>
            <person name="Geib S.M."/>
        </authorList>
    </citation>
    <scope>NUCLEOTIDE SEQUENCE</scope>
</reference>
<organism evidence="1">
    <name type="scientific">Anoplophora glabripennis</name>
    <name type="common">Asian longhorn beetle</name>
    <name type="synonym">Anoplophora nobilis</name>
    <dbReference type="NCBI Taxonomy" id="217634"/>
    <lineage>
        <taxon>Eukaryota</taxon>
        <taxon>Metazoa</taxon>
        <taxon>Ecdysozoa</taxon>
        <taxon>Arthropoda</taxon>
        <taxon>Hexapoda</taxon>
        <taxon>Insecta</taxon>
        <taxon>Pterygota</taxon>
        <taxon>Neoptera</taxon>
        <taxon>Endopterygota</taxon>
        <taxon>Coleoptera</taxon>
        <taxon>Polyphaga</taxon>
        <taxon>Cucujiformia</taxon>
        <taxon>Chrysomeloidea</taxon>
        <taxon>Cerambycidae</taxon>
        <taxon>Lamiinae</taxon>
        <taxon>Lamiini</taxon>
        <taxon>Anoplophora</taxon>
    </lineage>
</organism>
<proteinExistence type="predicted"/>
<accession>V5IAK8</accession>
<protein>
    <submittedName>
        <fullName evidence="1">Uncharacterized protein</fullName>
    </submittedName>
</protein>
<sequence length="127" mass="14833">LTYNDNKLCVVSKCEAILLQDSHHPALEIDIGSGDQLGPKYSETNGKLLYNFKKADFLKMSYIMQNCDWSEVTCQLDVDLAVARFYDIINDVFDRTVKKFNIKQSYRNKYPCYFTKDIQVLLKEKEK</sequence>
<evidence type="ECO:0000313" key="1">
    <source>
        <dbReference type="EMBL" id="JAB67456.1"/>
    </source>
</evidence>
<name>V5IAK8_ANOGL</name>